<dbReference type="EMBL" id="CALYLO010000006">
    <property type="protein sequence ID" value="CAH8247229.1"/>
    <property type="molecule type" value="Genomic_DNA"/>
</dbReference>
<evidence type="ECO:0000313" key="2">
    <source>
        <dbReference type="EMBL" id="CAH8247229.1"/>
    </source>
</evidence>
<reference evidence="2" key="1">
    <citation type="submission" date="2022-06" db="EMBL/GenBank/DDBJ databases">
        <authorList>
            <person name="Dietemann V."/>
            <person name="Ory F."/>
            <person name="Dainat B."/>
            <person name="Oberhansli S."/>
        </authorList>
    </citation>
    <scope>NUCLEOTIDE SEQUENCE</scope>
    <source>
        <strain evidence="2">Ena-SAMPLE-TAB-26-04-2022-14:26:32:270-5432</strain>
    </source>
</reference>
<evidence type="ECO:0000256" key="1">
    <source>
        <dbReference type="SAM" id="MobiDB-lite"/>
    </source>
</evidence>
<feature type="region of interest" description="Disordered" evidence="1">
    <location>
        <begin position="37"/>
        <end position="65"/>
    </location>
</feature>
<protein>
    <submittedName>
        <fullName evidence="2">Uncharacterized protein</fullName>
    </submittedName>
</protein>
<organism evidence="2 3">
    <name type="scientific">Paenibacillus melissococcoides</name>
    <dbReference type="NCBI Taxonomy" id="2912268"/>
    <lineage>
        <taxon>Bacteria</taxon>
        <taxon>Bacillati</taxon>
        <taxon>Bacillota</taxon>
        <taxon>Bacilli</taxon>
        <taxon>Bacillales</taxon>
        <taxon>Paenibacillaceae</taxon>
        <taxon>Paenibacillus</taxon>
    </lineage>
</organism>
<dbReference type="Proteomes" id="UP001154322">
    <property type="component" value="Unassembled WGS sequence"/>
</dbReference>
<evidence type="ECO:0000313" key="3">
    <source>
        <dbReference type="Proteomes" id="UP001154322"/>
    </source>
</evidence>
<comment type="caution">
    <text evidence="2">The sequence shown here is derived from an EMBL/GenBank/DDBJ whole genome shotgun (WGS) entry which is preliminary data.</text>
</comment>
<proteinExistence type="predicted"/>
<feature type="region of interest" description="Disordered" evidence="1">
    <location>
        <begin position="1"/>
        <end position="24"/>
    </location>
</feature>
<gene>
    <name evidence="2" type="ORF">WJ0W_004463</name>
</gene>
<sequence>MTEGRGSAPRSGIPPGRGTGAPRWLIATWTGNGYNDSEFAPARGSGTGTATRIPGRGGTEDDAGR</sequence>
<name>A0ABN8UCN3_9BACL</name>
<dbReference type="RefSeq" id="WP_213428210.1">
    <property type="nucleotide sequence ID" value="NZ_AP031286.1"/>
</dbReference>
<accession>A0ABN8UCN3</accession>
<keyword evidence="3" id="KW-1185">Reference proteome</keyword>